<dbReference type="AlphaFoldDB" id="A0AAW2F0A6"/>
<comment type="caution">
    <text evidence="1">The sequence shown here is derived from an EMBL/GenBank/DDBJ whole genome shotgun (WGS) entry which is preliminary data.</text>
</comment>
<keyword evidence="2" id="KW-1185">Reference proteome</keyword>
<dbReference type="Proteomes" id="UP001430953">
    <property type="component" value="Unassembled WGS sequence"/>
</dbReference>
<proteinExistence type="predicted"/>
<reference evidence="1 2" key="1">
    <citation type="submission" date="2023-03" db="EMBL/GenBank/DDBJ databases">
        <title>High recombination rates correlate with genetic variation in Cardiocondyla obscurior ants.</title>
        <authorList>
            <person name="Errbii M."/>
        </authorList>
    </citation>
    <scope>NUCLEOTIDE SEQUENCE [LARGE SCALE GENOMIC DNA]</scope>
    <source>
        <strain evidence="1">Alpha-2009</strain>
        <tissue evidence="1">Whole body</tissue>
    </source>
</reference>
<gene>
    <name evidence="1" type="ORF">PUN28_015669</name>
</gene>
<organism evidence="1 2">
    <name type="scientific">Cardiocondyla obscurior</name>
    <dbReference type="NCBI Taxonomy" id="286306"/>
    <lineage>
        <taxon>Eukaryota</taxon>
        <taxon>Metazoa</taxon>
        <taxon>Ecdysozoa</taxon>
        <taxon>Arthropoda</taxon>
        <taxon>Hexapoda</taxon>
        <taxon>Insecta</taxon>
        <taxon>Pterygota</taxon>
        <taxon>Neoptera</taxon>
        <taxon>Endopterygota</taxon>
        <taxon>Hymenoptera</taxon>
        <taxon>Apocrita</taxon>
        <taxon>Aculeata</taxon>
        <taxon>Formicoidea</taxon>
        <taxon>Formicidae</taxon>
        <taxon>Myrmicinae</taxon>
        <taxon>Cardiocondyla</taxon>
    </lineage>
</organism>
<dbReference type="EMBL" id="JADYXP020000017">
    <property type="protein sequence ID" value="KAL0107292.1"/>
    <property type="molecule type" value="Genomic_DNA"/>
</dbReference>
<sequence length="49" mass="6090">MRYKWRQDRPNEKRRVSPVDSTEFTIENELPSRQPWIVVASYRDKYLTF</sequence>
<evidence type="ECO:0000313" key="1">
    <source>
        <dbReference type="EMBL" id="KAL0107292.1"/>
    </source>
</evidence>
<name>A0AAW2F0A6_9HYME</name>
<accession>A0AAW2F0A6</accession>
<evidence type="ECO:0000313" key="2">
    <source>
        <dbReference type="Proteomes" id="UP001430953"/>
    </source>
</evidence>
<protein>
    <submittedName>
        <fullName evidence="1">Uncharacterized protein</fullName>
    </submittedName>
</protein>